<gene>
    <name evidence="2" type="ORF">DP120_09260</name>
</gene>
<reference evidence="2 3" key="1">
    <citation type="submission" date="2018-06" db="EMBL/GenBank/DDBJ databases">
        <title>The draft genome sequences of strains SCU63 and S1.</title>
        <authorList>
            <person name="Gan L."/>
        </authorList>
    </citation>
    <scope>NUCLEOTIDE SEQUENCE [LARGE SCALE GENOMIC DNA]</scope>
    <source>
        <strain evidence="2 3">SCU63</strain>
    </source>
</reference>
<dbReference type="RefSeq" id="WP_112223388.1">
    <property type="nucleotide sequence ID" value="NZ_CP047673.1"/>
</dbReference>
<keyword evidence="1" id="KW-0472">Membrane</keyword>
<dbReference type="Proteomes" id="UP000251002">
    <property type="component" value="Unassembled WGS sequence"/>
</dbReference>
<feature type="transmembrane region" description="Helical" evidence="1">
    <location>
        <begin position="48"/>
        <end position="70"/>
    </location>
</feature>
<proteinExistence type="predicted"/>
<evidence type="ECO:0000313" key="2">
    <source>
        <dbReference type="EMBL" id="RAZ77661.1"/>
    </source>
</evidence>
<feature type="transmembrane region" description="Helical" evidence="1">
    <location>
        <begin position="77"/>
        <end position="97"/>
    </location>
</feature>
<comment type="caution">
    <text evidence="2">The sequence shown here is derived from an EMBL/GenBank/DDBJ whole genome shotgun (WGS) entry which is preliminary data.</text>
</comment>
<organism evidence="2 3">
    <name type="scientific">Planococcus halotolerans</name>
    <dbReference type="NCBI Taxonomy" id="2233542"/>
    <lineage>
        <taxon>Bacteria</taxon>
        <taxon>Bacillati</taxon>
        <taxon>Bacillota</taxon>
        <taxon>Bacilli</taxon>
        <taxon>Bacillales</taxon>
        <taxon>Caryophanaceae</taxon>
        <taxon>Planococcus</taxon>
    </lineage>
</organism>
<protein>
    <submittedName>
        <fullName evidence="2">Uncharacterized protein</fullName>
    </submittedName>
</protein>
<keyword evidence="1" id="KW-0812">Transmembrane</keyword>
<keyword evidence="3" id="KW-1185">Reference proteome</keyword>
<evidence type="ECO:0000256" key="1">
    <source>
        <dbReference type="SAM" id="Phobius"/>
    </source>
</evidence>
<dbReference type="EMBL" id="QLZR01000003">
    <property type="protein sequence ID" value="RAZ77661.1"/>
    <property type="molecule type" value="Genomic_DNA"/>
</dbReference>
<feature type="transmembrane region" description="Helical" evidence="1">
    <location>
        <begin position="103"/>
        <end position="125"/>
    </location>
</feature>
<dbReference type="AlphaFoldDB" id="A0A365KWV4"/>
<accession>A0A365KWV4</accession>
<name>A0A365KWV4_9BACL</name>
<sequence>MLKKLVSSYCLFLSLSAFLLGSYMFLGKGAFADFPPEWIGIMPFSSWNSLALFGMIVFGISNAVAGIYGFNKKNSKVFVLAIFLGALCFLCAALPIILLDEWYLPLVFLFLASTVQILLGFIGLITSKEEKRCGENLSY</sequence>
<evidence type="ECO:0000313" key="3">
    <source>
        <dbReference type="Proteomes" id="UP000251002"/>
    </source>
</evidence>
<keyword evidence="1" id="KW-1133">Transmembrane helix</keyword>